<accession>A0A8I2YV10</accession>
<dbReference type="OrthoDB" id="5592486at2759"/>
<evidence type="ECO:0000313" key="3">
    <source>
        <dbReference type="Proteomes" id="UP000683000"/>
    </source>
</evidence>
<feature type="compositionally biased region" description="Polar residues" evidence="1">
    <location>
        <begin position="40"/>
        <end position="56"/>
    </location>
</feature>
<sequence>MTNRVTGEGWSFGDWSRFIGAWRKQEKGASQELELVQATDIGSSDTGETEQNTPGSRNDPVIKASTDKLSAVFDWIVEHVPASGTTSLQKEKLPPKDPTTKFDLERFYVALTRKLYDEGL</sequence>
<proteinExistence type="predicted"/>
<comment type="caution">
    <text evidence="2">The sequence shown here is derived from an EMBL/GenBank/DDBJ whole genome shotgun (WGS) entry which is preliminary data.</text>
</comment>
<evidence type="ECO:0000313" key="2">
    <source>
        <dbReference type="EMBL" id="KAG6377182.1"/>
    </source>
</evidence>
<evidence type="ECO:0000256" key="1">
    <source>
        <dbReference type="SAM" id="MobiDB-lite"/>
    </source>
</evidence>
<dbReference type="Proteomes" id="UP000683000">
    <property type="component" value="Unassembled WGS sequence"/>
</dbReference>
<dbReference type="AlphaFoldDB" id="A0A8I2YV10"/>
<protein>
    <submittedName>
        <fullName evidence="2">Uncharacterized protein</fullName>
    </submittedName>
</protein>
<name>A0A8I2YV10_9AGAM</name>
<keyword evidence="3" id="KW-1185">Reference proteome</keyword>
<dbReference type="EMBL" id="JAGFBS010000010">
    <property type="protein sequence ID" value="KAG6377182.1"/>
    <property type="molecule type" value="Genomic_DNA"/>
</dbReference>
<gene>
    <name evidence="2" type="ORF">JVT61DRAFT_1234</name>
</gene>
<feature type="region of interest" description="Disordered" evidence="1">
    <location>
        <begin position="36"/>
        <end position="62"/>
    </location>
</feature>
<organism evidence="2 3">
    <name type="scientific">Boletus reticuloceps</name>
    <dbReference type="NCBI Taxonomy" id="495285"/>
    <lineage>
        <taxon>Eukaryota</taxon>
        <taxon>Fungi</taxon>
        <taxon>Dikarya</taxon>
        <taxon>Basidiomycota</taxon>
        <taxon>Agaricomycotina</taxon>
        <taxon>Agaricomycetes</taxon>
        <taxon>Agaricomycetidae</taxon>
        <taxon>Boletales</taxon>
        <taxon>Boletineae</taxon>
        <taxon>Boletaceae</taxon>
        <taxon>Boletoideae</taxon>
        <taxon>Boletus</taxon>
    </lineage>
</organism>
<reference evidence="2" key="1">
    <citation type="submission" date="2021-03" db="EMBL/GenBank/DDBJ databases">
        <title>Evolutionary innovations through gain and loss of genes in the ectomycorrhizal Boletales.</title>
        <authorList>
            <person name="Wu G."/>
            <person name="Miyauchi S."/>
            <person name="Morin E."/>
            <person name="Yang Z.-L."/>
            <person name="Xu J."/>
            <person name="Martin F.M."/>
        </authorList>
    </citation>
    <scope>NUCLEOTIDE SEQUENCE</scope>
    <source>
        <strain evidence="2">BR01</strain>
    </source>
</reference>